<organism evidence="2 3">
    <name type="scientific">Cocos nucifera</name>
    <name type="common">Coconut palm</name>
    <dbReference type="NCBI Taxonomy" id="13894"/>
    <lineage>
        <taxon>Eukaryota</taxon>
        <taxon>Viridiplantae</taxon>
        <taxon>Streptophyta</taxon>
        <taxon>Embryophyta</taxon>
        <taxon>Tracheophyta</taxon>
        <taxon>Spermatophyta</taxon>
        <taxon>Magnoliopsida</taxon>
        <taxon>Liliopsida</taxon>
        <taxon>Arecaceae</taxon>
        <taxon>Arecoideae</taxon>
        <taxon>Cocoseae</taxon>
        <taxon>Attaleinae</taxon>
        <taxon>Cocos</taxon>
    </lineage>
</organism>
<dbReference type="AlphaFoldDB" id="A0A8K0MYD3"/>
<evidence type="ECO:0000313" key="3">
    <source>
        <dbReference type="Proteomes" id="UP000797356"/>
    </source>
</evidence>
<proteinExistence type="predicted"/>
<dbReference type="EMBL" id="CM017874">
    <property type="protein sequence ID" value="KAG1334259.1"/>
    <property type="molecule type" value="Genomic_DNA"/>
</dbReference>
<reference evidence="2" key="2">
    <citation type="submission" date="2019-07" db="EMBL/GenBank/DDBJ databases">
        <authorList>
            <person name="Yang Y."/>
            <person name="Bocs S."/>
            <person name="Baudouin L."/>
        </authorList>
    </citation>
    <scope>NUCLEOTIDE SEQUENCE</scope>
    <source>
        <tissue evidence="2">Spear leaf of Hainan Tall coconut</tissue>
    </source>
</reference>
<name>A0A8K0MYD3_COCNU</name>
<evidence type="ECO:0000313" key="2">
    <source>
        <dbReference type="EMBL" id="KAG1334259.1"/>
    </source>
</evidence>
<gene>
    <name evidence="2" type="ORF">COCNU_03G003780</name>
</gene>
<dbReference type="Proteomes" id="UP000797356">
    <property type="component" value="Chromosome 3"/>
</dbReference>
<feature type="region of interest" description="Disordered" evidence="1">
    <location>
        <begin position="167"/>
        <end position="193"/>
    </location>
</feature>
<keyword evidence="3" id="KW-1185">Reference proteome</keyword>
<sequence length="245" mass="27070">MLYNIRNTSPSSIFIGVGEVHFEVYGSHGIFQHGFMYLKNHHEGSALKNELKLYADLRDKNYDWVKNFVDKYRILMENYEGEWRKDTLSNSIMAPVVGSSSIRESYLPPEPEFGGSSQLSFGCTTGTFPMIETGGRGGLTRPKKTGLAAKVGMDIKTKEIVFENLAPSPSNIQPDDTIPNDPSAPDSTAKRKGCGPTRGIGLCKMKKALDSYIMLCEDTHLEEYLCVKVADFGPCRLLILGLAGC</sequence>
<reference evidence="2" key="1">
    <citation type="journal article" date="2017" name="Gigascience">
        <title>The genome draft of coconut (Cocos nucifera).</title>
        <authorList>
            <person name="Xiao Y."/>
            <person name="Xu P."/>
            <person name="Fan H."/>
            <person name="Baudouin L."/>
            <person name="Xia W."/>
            <person name="Bocs S."/>
            <person name="Xu J."/>
            <person name="Li Q."/>
            <person name="Guo A."/>
            <person name="Zhou L."/>
            <person name="Li J."/>
            <person name="Wu Y."/>
            <person name="Ma Z."/>
            <person name="Armero A."/>
            <person name="Issali A.E."/>
            <person name="Liu N."/>
            <person name="Peng M."/>
            <person name="Yang Y."/>
        </authorList>
    </citation>
    <scope>NUCLEOTIDE SEQUENCE</scope>
    <source>
        <tissue evidence="2">Spear leaf of Hainan Tall coconut</tissue>
    </source>
</reference>
<accession>A0A8K0MYD3</accession>
<comment type="caution">
    <text evidence="2">The sequence shown here is derived from an EMBL/GenBank/DDBJ whole genome shotgun (WGS) entry which is preliminary data.</text>
</comment>
<protein>
    <submittedName>
        <fullName evidence="2">Uncharacterized protein</fullName>
    </submittedName>
</protein>
<evidence type="ECO:0000256" key="1">
    <source>
        <dbReference type="SAM" id="MobiDB-lite"/>
    </source>
</evidence>